<dbReference type="RefSeq" id="WP_185663919.1">
    <property type="nucleotide sequence ID" value="NZ_JACLAW010000006.1"/>
</dbReference>
<dbReference type="Pfam" id="PF12034">
    <property type="entry name" value="YfbK_C"/>
    <property type="match status" value="1"/>
</dbReference>
<proteinExistence type="predicted"/>
<dbReference type="Gene3D" id="3.40.50.410">
    <property type="entry name" value="von Willebrand factor, type A domain"/>
    <property type="match status" value="1"/>
</dbReference>
<dbReference type="Proteomes" id="UP000566813">
    <property type="component" value="Unassembled WGS sequence"/>
</dbReference>
<dbReference type="InterPro" id="IPR036465">
    <property type="entry name" value="vWFA_dom_sf"/>
</dbReference>
<dbReference type="InterPro" id="IPR002035">
    <property type="entry name" value="VWF_A"/>
</dbReference>
<keyword evidence="2" id="KW-0732">Signal</keyword>
<feature type="domain" description="VWFA" evidence="3">
    <location>
        <begin position="214"/>
        <end position="390"/>
    </location>
</feature>
<feature type="compositionally biased region" description="Pro residues" evidence="1">
    <location>
        <begin position="55"/>
        <end position="66"/>
    </location>
</feature>
<evidence type="ECO:0000259" key="3">
    <source>
        <dbReference type="PROSITE" id="PS50234"/>
    </source>
</evidence>
<evidence type="ECO:0000256" key="1">
    <source>
        <dbReference type="SAM" id="MobiDB-lite"/>
    </source>
</evidence>
<sequence>MNSIARFACAAATIALVAGCASQQKQTSVIGEAGLQDVIVTGARRTDDQQQANAPAPPPAKVDVAAPPPPVSMIAPAAPVAASPAMKMDRRMAWVPGIQLPTDPGRERYDGKEVSPVHLAAAEPVSTFSVDVDTGAYANARRFLVQGQMPPKDAVRTEELINYFRYDYARPERAEAPFSLTTDLMQTPWNASTKLLRIGLRGYDLARAQRPAANLVFLVDVSGSMNSPDKLPLVKTALSGLAGELAPGDRVAIVVYAGAAGVVLPSTGDARAIRDALDRLQAGGSTAGGAGLKLAYNVAREGFIKGGVNRVILATDGDFNVGVSDTKALISMVEQERDSGITLTTLGFGQGNYNEAMMEQVADHGNGNYAYIDSALEAKKVLGEEMGSTLFTIAKDVKVQVEFNPAMVSQYRLLGYENRALREEDFNNDKVDAGDIGAGHQVTALYEIVPAGQQGWIAPRRYDGAGQGGAAPGKAAELAFVKLRYKLPDGQTSRLVERPVAASLLYLKRAPSPDFRFAAAVAAFGQKLRGDPLLGDYSLAEIRGLAGSQSDFWRQEFVKLVGVAEGLAPRGAPGPEQDEMPRRLR</sequence>
<dbReference type="InterPro" id="IPR051266">
    <property type="entry name" value="CLCR"/>
</dbReference>
<dbReference type="Pfam" id="PF00092">
    <property type="entry name" value="VWA"/>
    <property type="match status" value="1"/>
</dbReference>
<reference evidence="4 5" key="1">
    <citation type="submission" date="2020-08" db="EMBL/GenBank/DDBJ databases">
        <title>The genome sequence of type strain Novosphingobium flavum NBRC 111647.</title>
        <authorList>
            <person name="Liu Y."/>
        </authorList>
    </citation>
    <scope>NUCLEOTIDE SEQUENCE [LARGE SCALE GENOMIC DNA]</scope>
    <source>
        <strain evidence="4 5">NBRC 111647</strain>
    </source>
</reference>
<protein>
    <submittedName>
        <fullName evidence="4">VWA domain-containing protein</fullName>
    </submittedName>
</protein>
<dbReference type="SUPFAM" id="SSF53300">
    <property type="entry name" value="vWA-like"/>
    <property type="match status" value="1"/>
</dbReference>
<accession>A0A7X1KLJ5</accession>
<keyword evidence="5" id="KW-1185">Reference proteome</keyword>
<dbReference type="Pfam" id="PF12450">
    <property type="entry name" value="vWF_A"/>
    <property type="match status" value="1"/>
</dbReference>
<name>A0A7X1KLJ5_9SPHN</name>
<dbReference type="PANTHER" id="PTHR10579:SF43">
    <property type="entry name" value="ZINC FINGER (C3HC4-TYPE RING FINGER) FAMILY PROTEIN"/>
    <property type="match status" value="1"/>
</dbReference>
<evidence type="ECO:0000313" key="4">
    <source>
        <dbReference type="EMBL" id="MBC2665654.1"/>
    </source>
</evidence>
<dbReference type="EMBL" id="JACLAW010000006">
    <property type="protein sequence ID" value="MBC2665654.1"/>
    <property type="molecule type" value="Genomic_DNA"/>
</dbReference>
<dbReference type="InterPro" id="IPR021908">
    <property type="entry name" value="YfbK_C"/>
</dbReference>
<dbReference type="CDD" id="cd01465">
    <property type="entry name" value="vWA_subgroup"/>
    <property type="match status" value="1"/>
</dbReference>
<feature type="chain" id="PRO_5030527430" evidence="2">
    <location>
        <begin position="18"/>
        <end position="585"/>
    </location>
</feature>
<dbReference type="PROSITE" id="PS51257">
    <property type="entry name" value="PROKAR_LIPOPROTEIN"/>
    <property type="match status" value="1"/>
</dbReference>
<organism evidence="4 5">
    <name type="scientific">Novosphingobium flavum</name>
    <dbReference type="NCBI Taxonomy" id="1778672"/>
    <lineage>
        <taxon>Bacteria</taxon>
        <taxon>Pseudomonadati</taxon>
        <taxon>Pseudomonadota</taxon>
        <taxon>Alphaproteobacteria</taxon>
        <taxon>Sphingomonadales</taxon>
        <taxon>Sphingomonadaceae</taxon>
        <taxon>Novosphingobium</taxon>
    </lineage>
</organism>
<dbReference type="SMART" id="SM00327">
    <property type="entry name" value="VWA"/>
    <property type="match status" value="1"/>
</dbReference>
<comment type="caution">
    <text evidence="4">The sequence shown here is derived from an EMBL/GenBank/DDBJ whole genome shotgun (WGS) entry which is preliminary data.</text>
</comment>
<evidence type="ECO:0000313" key="5">
    <source>
        <dbReference type="Proteomes" id="UP000566813"/>
    </source>
</evidence>
<evidence type="ECO:0000256" key="2">
    <source>
        <dbReference type="SAM" id="SignalP"/>
    </source>
</evidence>
<dbReference type="AlphaFoldDB" id="A0A7X1KLJ5"/>
<dbReference type="InterPro" id="IPR022156">
    <property type="entry name" value="Uncharacterised_YfbK_N"/>
</dbReference>
<dbReference type="PROSITE" id="PS50234">
    <property type="entry name" value="VWFA"/>
    <property type="match status" value="1"/>
</dbReference>
<dbReference type="PANTHER" id="PTHR10579">
    <property type="entry name" value="CALCIUM-ACTIVATED CHLORIDE CHANNEL REGULATOR"/>
    <property type="match status" value="1"/>
</dbReference>
<gene>
    <name evidence="4" type="ORF">H7F51_08965</name>
</gene>
<feature type="signal peptide" evidence="2">
    <location>
        <begin position="1"/>
        <end position="17"/>
    </location>
</feature>
<feature type="region of interest" description="Disordered" evidence="1">
    <location>
        <begin position="45"/>
        <end position="66"/>
    </location>
</feature>